<accession>A0ABS9VBB2</accession>
<name>A0ABS9VBB2_9BACT</name>
<dbReference type="InterPro" id="IPR025646">
    <property type="entry name" value="DUF4350"/>
</dbReference>
<feature type="transmembrane region" description="Helical" evidence="1">
    <location>
        <begin position="269"/>
        <end position="284"/>
    </location>
</feature>
<keyword evidence="4" id="KW-1185">Reference proteome</keyword>
<reference evidence="3" key="1">
    <citation type="submission" date="2022-03" db="EMBL/GenBank/DDBJ databases">
        <title>De novo assembled genomes of Belliella spp. (Cyclobacteriaceae) strains.</title>
        <authorList>
            <person name="Szabo A."/>
            <person name="Korponai K."/>
            <person name="Felfoldi T."/>
        </authorList>
    </citation>
    <scope>NUCLEOTIDE SEQUENCE</scope>
    <source>
        <strain evidence="3">DSM 111903</strain>
    </source>
</reference>
<comment type="caution">
    <text evidence="3">The sequence shown here is derived from an EMBL/GenBank/DDBJ whole genome shotgun (WGS) entry which is preliminary data.</text>
</comment>
<evidence type="ECO:0000313" key="3">
    <source>
        <dbReference type="EMBL" id="MCH7413355.1"/>
    </source>
</evidence>
<protein>
    <submittedName>
        <fullName evidence="3">DUF4350 domain-containing protein</fullName>
    </submittedName>
</protein>
<keyword evidence="1" id="KW-1133">Transmembrane helix</keyword>
<dbReference type="RefSeq" id="WP_241411049.1">
    <property type="nucleotide sequence ID" value="NZ_JAKZGO010000005.1"/>
</dbReference>
<dbReference type="Pfam" id="PF14258">
    <property type="entry name" value="DUF4350"/>
    <property type="match status" value="1"/>
</dbReference>
<keyword evidence="1" id="KW-0472">Membrane</keyword>
<evidence type="ECO:0000256" key="1">
    <source>
        <dbReference type="SAM" id="Phobius"/>
    </source>
</evidence>
<dbReference type="EMBL" id="JAKZGO010000005">
    <property type="protein sequence ID" value="MCH7413355.1"/>
    <property type="molecule type" value="Genomic_DNA"/>
</dbReference>
<keyword evidence="1" id="KW-0812">Transmembrane</keyword>
<feature type="domain" description="DUF4350" evidence="2">
    <location>
        <begin position="43"/>
        <end position="229"/>
    </location>
</feature>
<sequence>MMPKSQKIFMGLLAFIILVLLLLQVNMKSSIDWSESFFKLDKIPYGGKVIYDQLSEKIAEERFKEVNVSAYEWLNKEPEDGVFFGFNSFFSTDKSEIEKILDWVRRGNTLYVSARNFSAPLLDSLDLKVAPLVELANLKERAELNFTDKRLKAVQPFVFDRTTPLDYFSELDSSKTAVLGTAKFQGSKSSPKPNFVVVKVGDGLVYLHTFPLAFSNYFLLDTANKGYTQGALAYLPNEGKFYYDNYQKVGKSIYSSPLYLFLANPRLKSAYYTIVFMLFLWIVFEGRRRQRSIPIVLPLENQTVAFSETISAMYMEREAYTEISKQQINLFLEYCRTNFRVRFENFDDLNVKDLTTRANCPEDKGKEIFDFLASVYSKENVSKADVMKVNKLIEEFKSYNNGRK</sequence>
<organism evidence="3 4">
    <name type="scientific">Belliella alkalica</name>
    <dbReference type="NCBI Taxonomy" id="1730871"/>
    <lineage>
        <taxon>Bacteria</taxon>
        <taxon>Pseudomonadati</taxon>
        <taxon>Bacteroidota</taxon>
        <taxon>Cytophagia</taxon>
        <taxon>Cytophagales</taxon>
        <taxon>Cyclobacteriaceae</taxon>
        <taxon>Belliella</taxon>
    </lineage>
</organism>
<proteinExistence type="predicted"/>
<dbReference type="Proteomes" id="UP001165430">
    <property type="component" value="Unassembled WGS sequence"/>
</dbReference>
<evidence type="ECO:0000259" key="2">
    <source>
        <dbReference type="Pfam" id="PF14258"/>
    </source>
</evidence>
<evidence type="ECO:0000313" key="4">
    <source>
        <dbReference type="Proteomes" id="UP001165430"/>
    </source>
</evidence>
<gene>
    <name evidence="3" type="ORF">MM213_07665</name>
</gene>